<reference evidence="2" key="3">
    <citation type="submission" date="2023-04" db="EMBL/GenBank/DDBJ databases">
        <title>WGS assembly of Eucalyptus grandis.</title>
        <authorList>
            <person name="Myburg A."/>
            <person name="Grattapaglia D."/>
            <person name="Tuskan G."/>
            <person name="Hellsten U."/>
            <person name="Hayes R."/>
            <person name="Grimwood J."/>
            <person name="Jenkins J."/>
            <person name="Lindquist E."/>
            <person name="Tice H."/>
            <person name="Bauer D."/>
            <person name="Goodstein D."/>
            <person name="Dubchak I."/>
            <person name="Poliakov A."/>
            <person name="Mizrachi E."/>
            <person name="Kullan A."/>
            <person name="Hussey S."/>
            <person name="Pinard D."/>
            <person name="Van D."/>
            <person name="Singh P."/>
            <person name="Van J."/>
            <person name="Silva-Junior O."/>
            <person name="Togawa R."/>
            <person name="Pappas M."/>
            <person name="Faria D."/>
            <person name="Sansaloni C."/>
            <person name="Petroli C."/>
            <person name="Yang X."/>
            <person name="Ranjan P."/>
            <person name="Tschaplinski T."/>
            <person name="Ye C."/>
            <person name="Li T."/>
            <person name="Sterck L."/>
            <person name="Vanneste K."/>
            <person name="Murat F."/>
            <person name="Soler M."/>
            <person name="Clemente H."/>
            <person name="Saidi N."/>
            <person name="Cassan-Wang H."/>
            <person name="Dunand C."/>
            <person name="Hefer C."/>
            <person name="Bornberg-Bauer E."/>
            <person name="Kersting A."/>
            <person name="Vining K."/>
            <person name="Amarasinghe V."/>
            <person name="Ranik M."/>
            <person name="Naithani S."/>
            <person name="Elser J."/>
            <person name="Boyd A."/>
            <person name="Liston A."/>
            <person name="Spatafora J."/>
            <person name="Dharmwardhana P."/>
            <person name="Raja R."/>
            <person name="Sullivan C."/>
            <person name="Romanel E."/>
            <person name="Alves-Ferreira M."/>
            <person name="Kulheim C."/>
            <person name="Foley W."/>
            <person name="Carocha V."/>
            <person name="Paiva J."/>
            <person name="Kudrna D."/>
            <person name="Brommonschenkel S."/>
            <person name="Pasquali G."/>
            <person name="Byrne M."/>
            <person name="Rigault P."/>
            <person name="Tibbits J."/>
            <person name="Spokevicius A."/>
            <person name="Jones R."/>
            <person name="Steane D."/>
            <person name="Vaillancourt R."/>
            <person name="Potts B."/>
            <person name="Joubert F."/>
            <person name="Barry K."/>
            <person name="Pappas G."/>
            <person name="Strauss S."/>
            <person name="Jaiswal P."/>
            <person name="Grima-Pettenati J."/>
            <person name="Salse J."/>
            <person name="Van D."/>
            <person name="Rokhsar D."/>
            <person name="Schmutz J."/>
        </authorList>
    </citation>
    <scope>NUCLEOTIDE SEQUENCE</scope>
    <source>
        <tissue evidence="2">Leaf extractions</tissue>
    </source>
</reference>
<dbReference type="EMBL" id="MU848445">
    <property type="protein sequence ID" value="KAK2632551.1"/>
    <property type="molecule type" value="Genomic_DNA"/>
</dbReference>
<feature type="domain" description="F-box" evidence="1">
    <location>
        <begin position="1"/>
        <end position="34"/>
    </location>
</feature>
<dbReference type="OMA" id="EDCAFRE"/>
<dbReference type="InParanoid" id="A0A058ZT83"/>
<dbReference type="Gramene" id="KCW45003">
    <property type="protein sequence ID" value="KCW45003"/>
    <property type="gene ID" value="EUGRSUZ_L01412"/>
</dbReference>
<accession>A0A058ZT83</accession>
<dbReference type="eggNOG" id="ENOG502RYMX">
    <property type="taxonomic scope" value="Eukaryota"/>
</dbReference>
<dbReference type="InterPro" id="IPR032675">
    <property type="entry name" value="LRR_dom_sf"/>
</dbReference>
<keyword evidence="4" id="KW-1185">Reference proteome</keyword>
<dbReference type="AlphaFoldDB" id="A0A058ZT83"/>
<protein>
    <recommendedName>
        <fullName evidence="1">F-box domain-containing protein</fullName>
    </recommendedName>
</protein>
<evidence type="ECO:0000259" key="1">
    <source>
        <dbReference type="PROSITE" id="PS50181"/>
    </source>
</evidence>
<reference evidence="3" key="1">
    <citation type="submission" date="2013-07" db="EMBL/GenBank/DDBJ databases">
        <title>The genome of Eucalyptus grandis.</title>
        <authorList>
            <person name="Schmutz J."/>
            <person name="Hayes R."/>
            <person name="Myburg A."/>
            <person name="Tuskan G."/>
            <person name="Grattapaglia D."/>
            <person name="Rokhsar D.S."/>
        </authorList>
    </citation>
    <scope>NUCLEOTIDE SEQUENCE</scope>
    <source>
        <tissue evidence="3">Leaf extractions</tissue>
    </source>
</reference>
<name>A0A058ZT83_EUCGR</name>
<dbReference type="PANTHER" id="PTHR34145:SF68">
    <property type="entry name" value="FBD DOMAIN-CONTAINING PROTEIN"/>
    <property type="match status" value="1"/>
</dbReference>
<dbReference type="InterPro" id="IPR036047">
    <property type="entry name" value="F-box-like_dom_sf"/>
</dbReference>
<dbReference type="Pfam" id="PF00646">
    <property type="entry name" value="F-box"/>
    <property type="match status" value="1"/>
</dbReference>
<evidence type="ECO:0000313" key="2">
    <source>
        <dbReference type="EMBL" id="KAK2632551.1"/>
    </source>
</evidence>
<dbReference type="Gene3D" id="3.80.10.10">
    <property type="entry name" value="Ribonuclease Inhibitor"/>
    <property type="match status" value="1"/>
</dbReference>
<evidence type="ECO:0000313" key="4">
    <source>
        <dbReference type="Proteomes" id="UP000030711"/>
    </source>
</evidence>
<dbReference type="Gene3D" id="1.20.1280.50">
    <property type="match status" value="1"/>
</dbReference>
<dbReference type="PANTHER" id="PTHR34145">
    <property type="entry name" value="OS02G0105600 PROTEIN"/>
    <property type="match status" value="1"/>
</dbReference>
<dbReference type="EMBL" id="KK198961">
    <property type="protein sequence ID" value="KCW45003.1"/>
    <property type="molecule type" value="Genomic_DNA"/>
</dbReference>
<dbReference type="SUPFAM" id="SSF81383">
    <property type="entry name" value="F-box domain"/>
    <property type="match status" value="1"/>
</dbReference>
<organism evidence="3">
    <name type="scientific">Eucalyptus grandis</name>
    <name type="common">Flooded gum</name>
    <dbReference type="NCBI Taxonomy" id="71139"/>
    <lineage>
        <taxon>Eukaryota</taxon>
        <taxon>Viridiplantae</taxon>
        <taxon>Streptophyta</taxon>
        <taxon>Embryophyta</taxon>
        <taxon>Tracheophyta</taxon>
        <taxon>Spermatophyta</taxon>
        <taxon>Magnoliopsida</taxon>
        <taxon>eudicotyledons</taxon>
        <taxon>Gunneridae</taxon>
        <taxon>Pentapetalae</taxon>
        <taxon>rosids</taxon>
        <taxon>malvids</taxon>
        <taxon>Myrtales</taxon>
        <taxon>Myrtaceae</taxon>
        <taxon>Myrtoideae</taxon>
        <taxon>Eucalypteae</taxon>
        <taxon>Eucalyptus</taxon>
    </lineage>
</organism>
<proteinExistence type="predicted"/>
<evidence type="ECO:0000313" key="3">
    <source>
        <dbReference type="EMBL" id="KCW45003.1"/>
    </source>
</evidence>
<dbReference type="SUPFAM" id="SSF52047">
    <property type="entry name" value="RNI-like"/>
    <property type="match status" value="1"/>
</dbReference>
<reference evidence="2" key="4">
    <citation type="submission" date="2023-07" db="EMBL/GenBank/DDBJ databases">
        <authorList>
            <person name="Myburg A.A."/>
            <person name="Grattapaglia D."/>
            <person name="Tuskan G.A."/>
            <person name="Hellsten U."/>
            <person name="Hayes R.D."/>
            <person name="Grimwood J."/>
            <person name="Jenkins J."/>
            <person name="Lindquist E."/>
            <person name="Tice H."/>
            <person name="Bauer D."/>
            <person name="Goodstein D.M."/>
            <person name="Dubchak I."/>
            <person name="Poliakov A."/>
            <person name="Mizrachi E."/>
            <person name="Kullan A.R."/>
            <person name="Hussey S.G."/>
            <person name="Pinard D."/>
            <person name="Van D.M."/>
            <person name="Singh P."/>
            <person name="Van J.I."/>
            <person name="Silva-Junior O.B."/>
            <person name="Togawa R.C."/>
            <person name="Pappas M.R."/>
            <person name="Faria D.A."/>
            <person name="Sansaloni C.P."/>
            <person name="Petroli C.D."/>
            <person name="Yang X."/>
            <person name="Ranjan P."/>
            <person name="Tschaplinski T.J."/>
            <person name="Ye C.Y."/>
            <person name="Li T."/>
            <person name="Sterck L."/>
            <person name="Vanneste K."/>
            <person name="Murat F."/>
            <person name="Soler M."/>
            <person name="Clemente H.S."/>
            <person name="Saidi N."/>
            <person name="Cassan-Wang H."/>
            <person name="Dunand C."/>
            <person name="Hefer C.A."/>
            <person name="Bornberg-Bauer E."/>
            <person name="Kersting A.R."/>
            <person name="Vining K."/>
            <person name="Amarasinghe V."/>
            <person name="Ranik M."/>
            <person name="Naithani S."/>
            <person name="Elser J."/>
            <person name="Boyd A.E."/>
            <person name="Liston A."/>
            <person name="Spatafora J.W."/>
            <person name="Dharmwardhana P."/>
            <person name="Raja R."/>
            <person name="Sullivan C."/>
            <person name="Romanel E."/>
            <person name="Alves-Ferreira M."/>
            <person name="Kulheim C."/>
            <person name="Foley W."/>
            <person name="Carocha V."/>
            <person name="Paiva J."/>
            <person name="Kudrna D."/>
            <person name="Brommonschenkel S.H."/>
            <person name="Pasquali G."/>
            <person name="Byrne M."/>
            <person name="Rigault P."/>
            <person name="Tibbits J."/>
            <person name="Spokevicius A."/>
            <person name="Jones R.C."/>
            <person name="Steane D.A."/>
            <person name="Vaillancourt R.E."/>
            <person name="Potts B.M."/>
            <person name="Joubert F."/>
            <person name="Barry K."/>
            <person name="Pappas G.J."/>
            <person name="Strauss S.H."/>
            <person name="Jaiswal P."/>
            <person name="Grima-Pettenati J."/>
            <person name="Salse J."/>
            <person name="Van D.P."/>
            <person name="Rokhsar D.S."/>
            <person name="Schmutz J."/>
        </authorList>
    </citation>
    <scope>NUCLEOTIDE SEQUENCE</scope>
    <source>
        <tissue evidence="2">Leaf extractions</tissue>
    </source>
</reference>
<sequence>MDKLPTDVLVSILYLLPMKEAARTSVLSRAWRDLWKHVSSLDFDVSPTLSVQGAPMNLGILEVEYVNWVKRASEGRRGRLPEEFQVRVVLDESFGLRFAIGKKVQSLELDLTAYWPDRDRTNYTFPTIHSLDFARMRSLKSLCLRRINVRGSVLQRFLSECPSLERLRVSSSDHLIDLIIPGPSPLELKHLDISGCRDLQSIVIAAPTPNLLSFRYDGSSVQVEVKDAPRLAGFAICGSIKAARRSLWGYLPQLDALHLKVPEAQLFSVYHNISGALFKLKHLTLDVSDDFNLDDLNPLSLYTYLVEDAPCLNRLTLQVRSLPS</sequence>
<dbReference type="STRING" id="71139.A0A058ZT83"/>
<dbReference type="Pfam" id="PF23622">
    <property type="entry name" value="LRR_At1g61320_AtMIF1"/>
    <property type="match status" value="1"/>
</dbReference>
<dbReference type="InterPro" id="IPR055357">
    <property type="entry name" value="LRR_At1g61320_AtMIF1"/>
</dbReference>
<gene>
    <name evidence="3" type="ORF">EUGRSUZ_L01412</name>
</gene>
<dbReference type="PROSITE" id="PS50181">
    <property type="entry name" value="FBOX"/>
    <property type="match status" value="1"/>
</dbReference>
<dbReference type="FunCoup" id="A0A058ZT83">
    <property type="interactions" value="433"/>
</dbReference>
<dbReference type="InterPro" id="IPR001810">
    <property type="entry name" value="F-box_dom"/>
</dbReference>
<dbReference type="Proteomes" id="UP000030711">
    <property type="component" value="Unassembled WGS sequence"/>
</dbReference>
<dbReference type="InterPro" id="IPR053772">
    <property type="entry name" value="At1g61320/At1g61330-like"/>
</dbReference>
<reference evidence="2" key="2">
    <citation type="journal article" date="2014" name="Nature">
        <title>The genome of Eucalyptus grandis.</title>
        <authorList>
            <person name="Myburg A.A."/>
            <person name="Grattapaglia D."/>
            <person name="Tuskan G.A."/>
            <person name="Hellsten U."/>
            <person name="Hayes R.D."/>
            <person name="Grimwood J."/>
            <person name="Jenkins J."/>
            <person name="Lindquist E."/>
            <person name="Tice H."/>
            <person name="Bauer D."/>
            <person name="Goodstein D.M."/>
            <person name="Dubchak I."/>
            <person name="Poliakov A."/>
            <person name="Mizrachi E."/>
            <person name="Kullan A.R."/>
            <person name="Hussey S.G."/>
            <person name="Pinard D."/>
            <person name="van der Merwe K."/>
            <person name="Singh P."/>
            <person name="van Jaarsveld I."/>
            <person name="Silva-Junior O.B."/>
            <person name="Togawa R.C."/>
            <person name="Pappas M.R."/>
            <person name="Faria D.A."/>
            <person name="Sansaloni C.P."/>
            <person name="Petroli C.D."/>
            <person name="Yang X."/>
            <person name="Ranjan P."/>
            <person name="Tschaplinski T.J."/>
            <person name="Ye C.Y."/>
            <person name="Li T."/>
            <person name="Sterck L."/>
            <person name="Vanneste K."/>
            <person name="Murat F."/>
            <person name="Soler M."/>
            <person name="Clemente H.S."/>
            <person name="Saidi N."/>
            <person name="Cassan-Wang H."/>
            <person name="Dunand C."/>
            <person name="Hefer C.A."/>
            <person name="Bornberg-Bauer E."/>
            <person name="Kersting A.R."/>
            <person name="Vining K."/>
            <person name="Amarasinghe V."/>
            <person name="Ranik M."/>
            <person name="Naithani S."/>
            <person name="Elser J."/>
            <person name="Boyd A.E."/>
            <person name="Liston A."/>
            <person name="Spatafora J.W."/>
            <person name="Dharmwardhana P."/>
            <person name="Raja R."/>
            <person name="Sullivan C."/>
            <person name="Romanel E."/>
            <person name="Alves-Ferreira M."/>
            <person name="Kulheim C."/>
            <person name="Foley W."/>
            <person name="Carocha V."/>
            <person name="Paiva J."/>
            <person name="Kudrna D."/>
            <person name="Brommonschenkel S.H."/>
            <person name="Pasquali G."/>
            <person name="Byrne M."/>
            <person name="Rigault P."/>
            <person name="Tibbits J."/>
            <person name="Spokevicius A."/>
            <person name="Jones R.C."/>
            <person name="Steane D.A."/>
            <person name="Vaillancourt R.E."/>
            <person name="Potts B.M."/>
            <person name="Joubert F."/>
            <person name="Barry K."/>
            <person name="Pappas G.J."/>
            <person name="Strauss S.H."/>
            <person name="Jaiswal P."/>
            <person name="Grima-Pettenati J."/>
            <person name="Salse J."/>
            <person name="Van de Peer Y."/>
            <person name="Rokhsar D.S."/>
            <person name="Schmutz J."/>
        </authorList>
    </citation>
    <scope>NUCLEOTIDE SEQUENCE</scope>
    <source>
        <tissue evidence="2">Leaf extractions</tissue>
    </source>
</reference>